<evidence type="ECO:0000313" key="2">
    <source>
        <dbReference type="EMBL" id="KAF7543915.1"/>
    </source>
</evidence>
<dbReference type="AlphaFoldDB" id="A0A9P5L7B8"/>
<evidence type="ECO:0000313" key="3">
    <source>
        <dbReference type="Proteomes" id="UP000722485"/>
    </source>
</evidence>
<dbReference type="Proteomes" id="UP000722485">
    <property type="component" value="Unassembled WGS sequence"/>
</dbReference>
<feature type="compositionally biased region" description="Acidic residues" evidence="1">
    <location>
        <begin position="25"/>
        <end position="36"/>
    </location>
</feature>
<dbReference type="EMBL" id="JAANBB010000333">
    <property type="protein sequence ID" value="KAF7543915.1"/>
    <property type="molecule type" value="Genomic_DNA"/>
</dbReference>
<protein>
    <submittedName>
        <fullName evidence="2">Uncharacterized protein</fullName>
    </submittedName>
</protein>
<feature type="region of interest" description="Disordered" evidence="1">
    <location>
        <begin position="177"/>
        <end position="216"/>
    </location>
</feature>
<name>A0A9P5L7B8_9HYPO</name>
<proteinExistence type="predicted"/>
<keyword evidence="3" id="KW-1185">Reference proteome</keyword>
<accession>A0A9P5L7B8</accession>
<dbReference type="OrthoDB" id="5413827at2759"/>
<feature type="compositionally biased region" description="Acidic residues" evidence="1">
    <location>
        <begin position="186"/>
        <end position="199"/>
    </location>
</feature>
<feature type="compositionally biased region" description="Basic residues" evidence="1">
    <location>
        <begin position="76"/>
        <end position="85"/>
    </location>
</feature>
<reference evidence="2" key="1">
    <citation type="submission" date="2020-03" db="EMBL/GenBank/DDBJ databases">
        <title>Draft Genome Sequence of Cylindrodendrum hubeiense.</title>
        <authorList>
            <person name="Buettner E."/>
            <person name="Kellner H."/>
        </authorList>
    </citation>
    <scope>NUCLEOTIDE SEQUENCE</scope>
    <source>
        <strain evidence="2">IHI 201604</strain>
    </source>
</reference>
<comment type="caution">
    <text evidence="2">The sequence shown here is derived from an EMBL/GenBank/DDBJ whole genome shotgun (WGS) entry which is preliminary data.</text>
</comment>
<gene>
    <name evidence="2" type="ORF">G7Z17_g10357</name>
</gene>
<sequence length="464" mass="53218">MDDLCSLYGFCICPRGCGVSPESQAVDEGDDDDEDFTALPPSIPDPYDDSPAERSASMKDVEPKPEIEKSPELRQRPRRPRRPRQPRCFLMRLPLEIRDEIYREILVVGPPILVRAGWRRIYARKRPGIGTGIMRTNKRINNETVRILYGENRFLYRLRDPPDPRYVVNVEQLSLNDSKEDGLGSEPDDDAPESNDDAFDPGKGQGDVDGDDCAPRERNDRIDIAKFGSYFRRLIVEAERNRYSDDTQFAMAEAIKVFTAQRGILAKACSGGVKTNIKTFTIRVSPQYQLGDSNVVNFGEQDPQHTFTFIDFFNKDSLVLDAIKSLSCQYIKIDLLTSYLNGGTDPKISRLTIDMRHLRFSQFAARQKTSGGPDFWRQDLWRKDKQILQQRIVGAKRSTAALLNLEKHVFKACNNHVKDDVFQLYMEELENDYDGMMDWEQTEGDEYEDGNYEEVRLGFDDDSE</sequence>
<evidence type="ECO:0000256" key="1">
    <source>
        <dbReference type="SAM" id="MobiDB-lite"/>
    </source>
</evidence>
<organism evidence="2 3">
    <name type="scientific">Cylindrodendrum hubeiense</name>
    <dbReference type="NCBI Taxonomy" id="595255"/>
    <lineage>
        <taxon>Eukaryota</taxon>
        <taxon>Fungi</taxon>
        <taxon>Dikarya</taxon>
        <taxon>Ascomycota</taxon>
        <taxon>Pezizomycotina</taxon>
        <taxon>Sordariomycetes</taxon>
        <taxon>Hypocreomycetidae</taxon>
        <taxon>Hypocreales</taxon>
        <taxon>Nectriaceae</taxon>
        <taxon>Cylindrodendrum</taxon>
    </lineage>
</organism>
<feature type="region of interest" description="Disordered" evidence="1">
    <location>
        <begin position="20"/>
        <end position="85"/>
    </location>
</feature>
<feature type="compositionally biased region" description="Basic and acidic residues" evidence="1">
    <location>
        <begin position="56"/>
        <end position="75"/>
    </location>
</feature>